<keyword evidence="1" id="KW-0175">Coiled coil</keyword>
<reference evidence="3 4" key="1">
    <citation type="submission" date="2018-07" db="EMBL/GenBank/DDBJ databases">
        <title>The complete nuclear genome of the prasinophyte Chloropicon primus (CCMP1205).</title>
        <authorList>
            <person name="Pombert J.-F."/>
            <person name="Otis C."/>
            <person name="Turmel M."/>
            <person name="Lemieux C."/>
        </authorList>
    </citation>
    <scope>NUCLEOTIDE SEQUENCE [LARGE SCALE GENOMIC DNA]</scope>
    <source>
        <strain evidence="3 4">CCMP1205</strain>
    </source>
</reference>
<proteinExistence type="predicted"/>
<name>A0A5B8MY84_9CHLO</name>
<dbReference type="Proteomes" id="UP000316726">
    <property type="component" value="Chromosome 15"/>
</dbReference>
<accession>A0A5B8MY84</accession>
<feature type="coiled-coil region" evidence="1">
    <location>
        <begin position="1"/>
        <end position="54"/>
    </location>
</feature>
<dbReference type="InterPro" id="IPR028945">
    <property type="entry name" value="Get1"/>
</dbReference>
<dbReference type="EMBL" id="HBHL01006706">
    <property type="protein sequence ID" value="CAD9715447.1"/>
    <property type="molecule type" value="Transcribed_RNA"/>
</dbReference>
<organism evidence="3 4">
    <name type="scientific">Chloropicon primus</name>
    <dbReference type="NCBI Taxonomy" id="1764295"/>
    <lineage>
        <taxon>Eukaryota</taxon>
        <taxon>Viridiplantae</taxon>
        <taxon>Chlorophyta</taxon>
        <taxon>Chloropicophyceae</taxon>
        <taxon>Chloropicales</taxon>
        <taxon>Chloropicaceae</taxon>
        <taxon>Chloropicon</taxon>
    </lineage>
</organism>
<protein>
    <submittedName>
        <fullName evidence="3">Uncharacterized protein</fullName>
    </submittedName>
</protein>
<reference evidence="2" key="2">
    <citation type="submission" date="2021-01" db="EMBL/GenBank/DDBJ databases">
        <authorList>
            <person name="Corre E."/>
            <person name="Pelletier E."/>
            <person name="Niang G."/>
            <person name="Scheremetjew M."/>
            <person name="Finn R."/>
            <person name="Kale V."/>
            <person name="Holt S."/>
            <person name="Cochrane G."/>
            <person name="Meng A."/>
            <person name="Brown T."/>
            <person name="Cohen L."/>
        </authorList>
    </citation>
    <scope>NUCLEOTIDE SEQUENCE</scope>
    <source>
        <strain evidence="2">CCMP1205</strain>
    </source>
</reference>
<evidence type="ECO:0000256" key="1">
    <source>
        <dbReference type="SAM" id="Coils"/>
    </source>
</evidence>
<dbReference type="GO" id="GO:0071816">
    <property type="term" value="P:tail-anchored membrane protein insertion into ER membrane"/>
    <property type="evidence" value="ECO:0007669"/>
    <property type="project" value="InterPro"/>
</dbReference>
<dbReference type="EMBL" id="CP031048">
    <property type="protein sequence ID" value="QDZ25076.1"/>
    <property type="molecule type" value="Genomic_DNA"/>
</dbReference>
<sequence length="149" mass="16405">MERMEEEIRALRKEAEALNSPATFSKSAKLARKARALEKELQKRRERESKLQNTVDRTLSGCKWLAISLGVAVMWGKPALEVDASVVDLWPLGSWLKWPDCSGYYSDEASGGSQGGGTKQAISTLALCLMVSKAVSYALRGASWRRRGG</sequence>
<evidence type="ECO:0000313" key="3">
    <source>
        <dbReference type="EMBL" id="QDZ25076.1"/>
    </source>
</evidence>
<keyword evidence="4" id="KW-1185">Reference proteome</keyword>
<evidence type="ECO:0000313" key="4">
    <source>
        <dbReference type="Proteomes" id="UP000316726"/>
    </source>
</evidence>
<evidence type="ECO:0000313" key="2">
    <source>
        <dbReference type="EMBL" id="CAD9715447.1"/>
    </source>
</evidence>
<dbReference type="Pfam" id="PF04420">
    <property type="entry name" value="CHD5"/>
    <property type="match status" value="1"/>
</dbReference>
<gene>
    <name evidence="3" type="ORF">A3770_15p75940</name>
    <name evidence="2" type="ORF">CPRI1469_LOCUS4302</name>
</gene>
<dbReference type="AlphaFoldDB" id="A0A5B8MY84"/>